<organism evidence="1 2">
    <name type="scientific">Sphingobium nicotianae</name>
    <dbReference type="NCBI Taxonomy" id="2782607"/>
    <lineage>
        <taxon>Bacteria</taxon>
        <taxon>Pseudomonadati</taxon>
        <taxon>Pseudomonadota</taxon>
        <taxon>Alphaproteobacteria</taxon>
        <taxon>Sphingomonadales</taxon>
        <taxon>Sphingomonadaceae</taxon>
        <taxon>Sphingobium</taxon>
    </lineage>
</organism>
<evidence type="ECO:0000313" key="2">
    <source>
        <dbReference type="Proteomes" id="UP001138757"/>
    </source>
</evidence>
<dbReference type="Proteomes" id="UP001138757">
    <property type="component" value="Unassembled WGS sequence"/>
</dbReference>
<keyword evidence="2" id="KW-1185">Reference proteome</keyword>
<sequence length="68" mass="7280">MTNEPFSSPRDAALALLSSGERLSRKAGSFLGQLAVDDAPMSAAQTNWLGKLLDRANMPQLVKGEPHD</sequence>
<accession>A0A9X1D8I6</accession>
<reference evidence="1" key="1">
    <citation type="submission" date="2021-05" db="EMBL/GenBank/DDBJ databases">
        <title>Genome of Sphingobium sp. strain.</title>
        <authorList>
            <person name="Fan R."/>
        </authorList>
    </citation>
    <scope>NUCLEOTIDE SEQUENCE</scope>
    <source>
        <strain evidence="1">H33</strain>
    </source>
</reference>
<gene>
    <name evidence="1" type="ORF">KK488_01170</name>
</gene>
<name>A0A9X1D8I6_9SPHN</name>
<protein>
    <submittedName>
        <fullName evidence="1">Uncharacterized protein</fullName>
    </submittedName>
</protein>
<comment type="caution">
    <text evidence="1">The sequence shown here is derived from an EMBL/GenBank/DDBJ whole genome shotgun (WGS) entry which is preliminary data.</text>
</comment>
<dbReference type="AlphaFoldDB" id="A0A9X1D8I6"/>
<dbReference type="EMBL" id="JAHGAW010000001">
    <property type="protein sequence ID" value="MBT2185554.1"/>
    <property type="molecule type" value="Genomic_DNA"/>
</dbReference>
<evidence type="ECO:0000313" key="1">
    <source>
        <dbReference type="EMBL" id="MBT2185554.1"/>
    </source>
</evidence>
<proteinExistence type="predicted"/>
<dbReference type="RefSeq" id="WP_214621301.1">
    <property type="nucleotide sequence ID" value="NZ_JAHGAW010000001.1"/>
</dbReference>